<evidence type="ECO:0000256" key="1">
    <source>
        <dbReference type="ARBA" id="ARBA00008857"/>
    </source>
</evidence>
<comment type="similarity">
    <text evidence="1">Belongs to the 'phage' integrase family.</text>
</comment>
<protein>
    <submittedName>
        <fullName evidence="5">Integrase</fullName>
    </submittedName>
</protein>
<dbReference type="Proteomes" id="UP001549055">
    <property type="component" value="Unassembled WGS sequence"/>
</dbReference>
<name>A0ABV2JJT7_9STRE</name>
<reference evidence="5 6" key="1">
    <citation type="submission" date="2024-06" db="EMBL/GenBank/DDBJ databases">
        <title>Genomic Encyclopedia of Type Strains, Phase IV (KMG-IV): sequencing the most valuable type-strain genomes for metagenomic binning, comparative biology and taxonomic classification.</title>
        <authorList>
            <person name="Goeker M."/>
        </authorList>
    </citation>
    <scope>NUCLEOTIDE SEQUENCE [LARGE SCALE GENOMIC DNA]</scope>
    <source>
        <strain evidence="5 6">DSM 15349</strain>
    </source>
</reference>
<dbReference type="InterPro" id="IPR050808">
    <property type="entry name" value="Phage_Integrase"/>
</dbReference>
<dbReference type="CDD" id="cd01189">
    <property type="entry name" value="INT_ICEBs1_C_like"/>
    <property type="match status" value="1"/>
</dbReference>
<dbReference type="PROSITE" id="PS51898">
    <property type="entry name" value="TYR_RECOMBINASE"/>
    <property type="match status" value="1"/>
</dbReference>
<dbReference type="EMBL" id="JBEPMK010000002">
    <property type="protein sequence ID" value="MET3644183.1"/>
    <property type="molecule type" value="Genomic_DNA"/>
</dbReference>
<evidence type="ECO:0000256" key="2">
    <source>
        <dbReference type="ARBA" id="ARBA00022908"/>
    </source>
</evidence>
<sequence length="277" mass="32848">MLNPYLRQYGDVKLSKITSISLQKYLMNKNWSKQYRVLEKVVLFRFYKYCYEVGLINEDITQKVVLPKAKKTIEDVQKAKEKFLDRVEMKKFLDYLKKYDSNKVFRLFTEFMYLTGLRFGEATALQWEDIDFDNQKYTLYSKSKQEYILTTPKTINSYRKVDYNNRVKEIFMELIGMAGKVEGFVFLHNQAPILNTTFNHYLNTKFKLSKIEKSATFSMTSHVLRHSHISLLAELEIPIKVIMERVGHGDEKTTLLIYNHVTATMKYNLKSKLELIE</sequence>
<feature type="domain" description="Tyr recombinase" evidence="4">
    <location>
        <begin position="79"/>
        <end position="271"/>
    </location>
</feature>
<dbReference type="InterPro" id="IPR002104">
    <property type="entry name" value="Integrase_catalytic"/>
</dbReference>
<dbReference type="InterPro" id="IPR013762">
    <property type="entry name" value="Integrase-like_cat_sf"/>
</dbReference>
<dbReference type="InterPro" id="IPR011010">
    <property type="entry name" value="DNA_brk_join_enz"/>
</dbReference>
<accession>A0ABV2JJT7</accession>
<evidence type="ECO:0000313" key="6">
    <source>
        <dbReference type="Proteomes" id="UP001549055"/>
    </source>
</evidence>
<dbReference type="PANTHER" id="PTHR30629">
    <property type="entry name" value="PROPHAGE INTEGRASE"/>
    <property type="match status" value="1"/>
</dbReference>
<organism evidence="5 6">
    <name type="scientific">Streptococcus gallinaceus</name>
    <dbReference type="NCBI Taxonomy" id="165758"/>
    <lineage>
        <taxon>Bacteria</taxon>
        <taxon>Bacillati</taxon>
        <taxon>Bacillota</taxon>
        <taxon>Bacilli</taxon>
        <taxon>Lactobacillales</taxon>
        <taxon>Streptococcaceae</taxon>
        <taxon>Streptococcus</taxon>
    </lineage>
</organism>
<dbReference type="RefSeq" id="WP_354280422.1">
    <property type="nucleotide sequence ID" value="NZ_JBEPMK010000002.1"/>
</dbReference>
<proteinExistence type="inferred from homology"/>
<keyword evidence="2" id="KW-0229">DNA integration</keyword>
<comment type="caution">
    <text evidence="5">The sequence shown here is derived from an EMBL/GenBank/DDBJ whole genome shotgun (WGS) entry which is preliminary data.</text>
</comment>
<evidence type="ECO:0000259" key="4">
    <source>
        <dbReference type="PROSITE" id="PS51898"/>
    </source>
</evidence>
<gene>
    <name evidence="5" type="ORF">ABID27_000805</name>
</gene>
<dbReference type="Gene3D" id="1.10.443.10">
    <property type="entry name" value="Intergrase catalytic core"/>
    <property type="match status" value="1"/>
</dbReference>
<dbReference type="PANTHER" id="PTHR30629:SF2">
    <property type="entry name" value="PROPHAGE INTEGRASE INTS-RELATED"/>
    <property type="match status" value="1"/>
</dbReference>
<dbReference type="SUPFAM" id="SSF56349">
    <property type="entry name" value="DNA breaking-rejoining enzymes"/>
    <property type="match status" value="1"/>
</dbReference>
<keyword evidence="6" id="KW-1185">Reference proteome</keyword>
<evidence type="ECO:0000256" key="3">
    <source>
        <dbReference type="ARBA" id="ARBA00023172"/>
    </source>
</evidence>
<evidence type="ECO:0000313" key="5">
    <source>
        <dbReference type="EMBL" id="MET3644183.1"/>
    </source>
</evidence>
<dbReference type="Pfam" id="PF00589">
    <property type="entry name" value="Phage_integrase"/>
    <property type="match status" value="1"/>
</dbReference>
<keyword evidence="3" id="KW-0233">DNA recombination</keyword>